<dbReference type="GeneID" id="48310241"/>
<dbReference type="KEGG" id="pib:BBD41_18405"/>
<evidence type="ECO:0000313" key="3">
    <source>
        <dbReference type="Proteomes" id="UP000189059"/>
    </source>
</evidence>
<evidence type="ECO:0000313" key="1">
    <source>
        <dbReference type="EMBL" id="ANY74389.1"/>
    </source>
</evidence>
<reference evidence="2 3" key="2">
    <citation type="submission" date="2016-12" db="EMBL/GenBank/DDBJ databases">
        <title>Genome sequencing and description of Paenibacillus sp. nov. from high altitude lake in the Indian Trans- Himalayas.</title>
        <authorList>
            <person name="Kiran S."/>
            <person name="Swarnkar M.K."/>
            <person name="Rana A."/>
            <person name="Tewari R."/>
            <person name="Gulati A."/>
        </authorList>
    </citation>
    <scope>NUCLEOTIDE SEQUENCE [LARGE SCALE GENOMIC DNA]</scope>
    <source>
        <strain evidence="2 3">IHBB 9951</strain>
    </source>
</reference>
<organism evidence="1">
    <name type="scientific">Paenibacillus ihbetae</name>
    <dbReference type="NCBI Taxonomy" id="1870820"/>
    <lineage>
        <taxon>Bacteria</taxon>
        <taxon>Bacillati</taxon>
        <taxon>Bacillota</taxon>
        <taxon>Bacilli</taxon>
        <taxon>Bacillales</taxon>
        <taxon>Paenibacillaceae</taxon>
        <taxon>Paenibacillus</taxon>
    </lineage>
</organism>
<gene>
    <name evidence="2" type="ORF">BBD40_17160</name>
    <name evidence="1" type="ORF">BBD41_18405</name>
</gene>
<evidence type="ECO:0000313" key="2">
    <source>
        <dbReference type="EMBL" id="OOC63431.1"/>
    </source>
</evidence>
<protein>
    <submittedName>
        <fullName evidence="1">Uncharacterized protein</fullName>
    </submittedName>
</protein>
<dbReference type="OrthoDB" id="2637262at2"/>
<dbReference type="RefSeq" id="WP_077568145.1">
    <property type="nucleotide sequence ID" value="NZ_CP016809.1"/>
</dbReference>
<proteinExistence type="predicted"/>
<dbReference type="EMBL" id="MRVI01000001">
    <property type="protein sequence ID" value="OOC63431.1"/>
    <property type="molecule type" value="Genomic_DNA"/>
</dbReference>
<dbReference type="Proteomes" id="UP000189059">
    <property type="component" value="Unassembled WGS sequence"/>
</dbReference>
<reference evidence="1" key="1">
    <citation type="submission" date="2016-08" db="EMBL/GenBank/DDBJ databases">
        <title>Complete Genome Seqeunce of Paenibacillus sp. nov. IHBB 9852 from high altitute lake of Indian trans-Himalayas.</title>
        <authorList>
            <person name="Kiran S."/>
            <person name="Swarnkar M.K."/>
            <person name="Rana A."/>
            <person name="Tewari R."/>
            <person name="Gulati A."/>
        </authorList>
    </citation>
    <scope>NUCLEOTIDE SEQUENCE [LARGE SCALE GENOMIC DNA]</scope>
    <source>
        <strain evidence="1">IHBB 9852</strain>
    </source>
</reference>
<dbReference type="EMBL" id="CP016809">
    <property type="protein sequence ID" value="ANY74389.1"/>
    <property type="molecule type" value="Genomic_DNA"/>
</dbReference>
<accession>A0A1B2E363</accession>
<name>A0A1B2E363_9BACL</name>
<dbReference type="AlphaFoldDB" id="A0A1B2E363"/>
<keyword evidence="3" id="KW-1185">Reference proteome</keyword>
<sequence length="62" mass="7430">MRKDELSLLDGYVAGSKEEMSRDHHLRAQPEISSIVWSRLVKGEALVRQPWHQRLQYIRYHE</sequence>